<protein>
    <recommendedName>
        <fullName evidence="4">DUF4330 domain-containing protein</fullName>
    </recommendedName>
</protein>
<sequence>MELLDSKGRLLGRISILDLGAGLAIILAIVSIFIVPNKSGTSTIAQVIRTPIEVDVIVRGLGVGDPNSFINQFKKTKVTNIVIRHQPAGEFEIRKITPLPRTIAVPQPDGSVKALPDPRPEIIFFQDMILTLKGNAQLTDTGAVVGKQKIKIGTKIELEGKDYNFNTSTIAVRILK</sequence>
<dbReference type="STRING" id="1527444.ucyna2_00194"/>
<dbReference type="InterPro" id="IPR025480">
    <property type="entry name" value="DUF4330"/>
</dbReference>
<dbReference type="Proteomes" id="UP000028922">
    <property type="component" value="Unassembled WGS sequence"/>
</dbReference>
<reference evidence="2 3" key="1">
    <citation type="submission" date="2014-08" db="EMBL/GenBank/DDBJ databases">
        <title>Comparative genomics reveals surprising divergence of two closely related strains of uncultivated UCYN-A cyanobacteria.</title>
        <authorList>
            <person name="Bombar D."/>
            <person name="Heller P."/>
            <person name="Sanchez-Baracaldo P."/>
            <person name="Carter B.J."/>
            <person name="Zert J.P."/>
        </authorList>
    </citation>
    <scope>NUCLEOTIDE SEQUENCE [LARGE SCALE GENOMIC DNA]</scope>
</reference>
<dbReference type="PATRIC" id="fig|1527444.3.peg.189"/>
<evidence type="ECO:0000256" key="1">
    <source>
        <dbReference type="SAM" id="Phobius"/>
    </source>
</evidence>
<evidence type="ECO:0008006" key="4">
    <source>
        <dbReference type="Google" id="ProtNLM"/>
    </source>
</evidence>
<comment type="caution">
    <text evidence="2">The sequence shown here is derived from an EMBL/GenBank/DDBJ whole genome shotgun (WGS) entry which is preliminary data.</text>
</comment>
<dbReference type="AlphaFoldDB" id="A0A086CIW6"/>
<dbReference type="eggNOG" id="ENOG502ZYMB">
    <property type="taxonomic scope" value="Bacteria"/>
</dbReference>
<evidence type="ECO:0000313" key="2">
    <source>
        <dbReference type="EMBL" id="KFF42130.1"/>
    </source>
</evidence>
<keyword evidence="1" id="KW-0812">Transmembrane</keyword>
<keyword evidence="1" id="KW-1133">Transmembrane helix</keyword>
<name>A0A086CIW6_9CHRO</name>
<dbReference type="EMBL" id="JPSP01000001">
    <property type="protein sequence ID" value="KFF42130.1"/>
    <property type="molecule type" value="Genomic_DNA"/>
</dbReference>
<gene>
    <name evidence="2" type="ORF">ucyna2_00194</name>
</gene>
<evidence type="ECO:0000313" key="3">
    <source>
        <dbReference type="Proteomes" id="UP000028922"/>
    </source>
</evidence>
<feature type="transmembrane region" description="Helical" evidence="1">
    <location>
        <begin position="16"/>
        <end position="35"/>
    </location>
</feature>
<keyword evidence="1" id="KW-0472">Membrane</keyword>
<organism evidence="2 3">
    <name type="scientific">Candidatus Atelocyanobacterium thalassa isolate SIO64986</name>
    <dbReference type="NCBI Taxonomy" id="1527444"/>
    <lineage>
        <taxon>Bacteria</taxon>
        <taxon>Bacillati</taxon>
        <taxon>Cyanobacteriota</taxon>
        <taxon>Cyanophyceae</taxon>
        <taxon>Oscillatoriophycideae</taxon>
        <taxon>Chroococcales</taxon>
        <taxon>Aphanothecaceae</taxon>
        <taxon>Candidatus Atelocyanobacterium</taxon>
        <taxon>Candidatus Atelocyanobacterium thalassae</taxon>
    </lineage>
</organism>
<proteinExistence type="predicted"/>
<accession>A0A086CIW6</accession>
<dbReference type="Pfam" id="PF14221">
    <property type="entry name" value="DUF4330"/>
    <property type="match status" value="1"/>
</dbReference>